<name>A0A0F9FQF1_9ZZZZ</name>
<gene>
    <name evidence="1" type="ORF">LCGC14_2002580</name>
</gene>
<evidence type="ECO:0000313" key="1">
    <source>
        <dbReference type="EMBL" id="KKL80651.1"/>
    </source>
</evidence>
<organism evidence="1">
    <name type="scientific">marine sediment metagenome</name>
    <dbReference type="NCBI Taxonomy" id="412755"/>
    <lineage>
        <taxon>unclassified sequences</taxon>
        <taxon>metagenomes</taxon>
        <taxon>ecological metagenomes</taxon>
    </lineage>
</organism>
<sequence>MESTVLEVPSDSTYLVQVSTDRHEVMGAISKCDLMAEIRRSLADKIAQKLFEEIGPVIMKALRES</sequence>
<dbReference type="EMBL" id="LAZR01022787">
    <property type="protein sequence ID" value="KKL80651.1"/>
    <property type="molecule type" value="Genomic_DNA"/>
</dbReference>
<reference evidence="1" key="1">
    <citation type="journal article" date="2015" name="Nature">
        <title>Complex archaea that bridge the gap between prokaryotes and eukaryotes.</title>
        <authorList>
            <person name="Spang A."/>
            <person name="Saw J.H."/>
            <person name="Jorgensen S.L."/>
            <person name="Zaremba-Niedzwiedzka K."/>
            <person name="Martijn J."/>
            <person name="Lind A.E."/>
            <person name="van Eijk R."/>
            <person name="Schleper C."/>
            <person name="Guy L."/>
            <person name="Ettema T.J."/>
        </authorList>
    </citation>
    <scope>NUCLEOTIDE SEQUENCE</scope>
</reference>
<protein>
    <submittedName>
        <fullName evidence="1">Uncharacterized protein</fullName>
    </submittedName>
</protein>
<accession>A0A0F9FQF1</accession>
<dbReference type="AlphaFoldDB" id="A0A0F9FQF1"/>
<comment type="caution">
    <text evidence="1">The sequence shown here is derived from an EMBL/GenBank/DDBJ whole genome shotgun (WGS) entry which is preliminary data.</text>
</comment>
<feature type="non-terminal residue" evidence="1">
    <location>
        <position position="65"/>
    </location>
</feature>
<proteinExistence type="predicted"/>